<dbReference type="SUPFAM" id="SSF51735">
    <property type="entry name" value="NAD(P)-binding Rossmann-fold domains"/>
    <property type="match status" value="1"/>
</dbReference>
<dbReference type="RefSeq" id="WP_238749395.1">
    <property type="nucleotide sequence ID" value="NZ_CAKLPZ010000001.1"/>
</dbReference>
<keyword evidence="2 3" id="KW-0560">Oxidoreductase</keyword>
<dbReference type="InterPro" id="IPR020904">
    <property type="entry name" value="Sc_DH/Rdtase_CS"/>
</dbReference>
<gene>
    <name evidence="3" type="primary">yohF</name>
    <name evidence="3" type="ORF">LEM8419_00497</name>
</gene>
<evidence type="ECO:0000313" key="4">
    <source>
        <dbReference type="Proteomes" id="UP000837803"/>
    </source>
</evidence>
<evidence type="ECO:0000313" key="3">
    <source>
        <dbReference type="EMBL" id="CAH0999200.1"/>
    </source>
</evidence>
<proteinExistence type="inferred from homology"/>
<dbReference type="Pfam" id="PF13561">
    <property type="entry name" value="adh_short_C2"/>
    <property type="match status" value="1"/>
</dbReference>
<dbReference type="InterPro" id="IPR036291">
    <property type="entry name" value="NAD(P)-bd_dom_sf"/>
</dbReference>
<dbReference type="GO" id="GO:0016491">
    <property type="term" value="F:oxidoreductase activity"/>
    <property type="evidence" value="ECO:0007669"/>
    <property type="project" value="UniProtKB-KW"/>
</dbReference>
<reference evidence="3" key="1">
    <citation type="submission" date="2021-12" db="EMBL/GenBank/DDBJ databases">
        <authorList>
            <person name="Rodrigo-Torres L."/>
            <person name="Arahal R. D."/>
            <person name="Lucena T."/>
        </authorList>
    </citation>
    <scope>NUCLEOTIDE SEQUENCE</scope>
    <source>
        <strain evidence="3">CECT 8419</strain>
    </source>
</reference>
<evidence type="ECO:0000256" key="2">
    <source>
        <dbReference type="ARBA" id="ARBA00023002"/>
    </source>
</evidence>
<organism evidence="3 4">
    <name type="scientific">Neolewinella maritima</name>
    <dbReference type="NCBI Taxonomy" id="1383882"/>
    <lineage>
        <taxon>Bacteria</taxon>
        <taxon>Pseudomonadati</taxon>
        <taxon>Bacteroidota</taxon>
        <taxon>Saprospiria</taxon>
        <taxon>Saprospirales</taxon>
        <taxon>Lewinellaceae</taxon>
        <taxon>Neolewinella</taxon>
    </lineage>
</organism>
<dbReference type="Pfam" id="PF00106">
    <property type="entry name" value="adh_short"/>
    <property type="match status" value="1"/>
</dbReference>
<dbReference type="EC" id="1.-.-.-" evidence="3"/>
<comment type="similarity">
    <text evidence="1">Belongs to the short-chain dehydrogenases/reductases (SDR) family.</text>
</comment>
<dbReference type="PRINTS" id="PR00081">
    <property type="entry name" value="GDHRDH"/>
</dbReference>
<keyword evidence="4" id="KW-1185">Reference proteome</keyword>
<protein>
    <submittedName>
        <fullName evidence="3">Oxidoreductase YohF</fullName>
        <ecNumber evidence="3">1.-.-.-</ecNumber>
    </submittedName>
</protein>
<dbReference type="PROSITE" id="PS00061">
    <property type="entry name" value="ADH_SHORT"/>
    <property type="match status" value="1"/>
</dbReference>
<comment type="caution">
    <text evidence="3">The sequence shown here is derived from an EMBL/GenBank/DDBJ whole genome shotgun (WGS) entry which is preliminary data.</text>
</comment>
<dbReference type="InterPro" id="IPR002347">
    <property type="entry name" value="SDR_fam"/>
</dbReference>
<name>A0ABM9AWU2_9BACT</name>
<evidence type="ECO:0000256" key="1">
    <source>
        <dbReference type="ARBA" id="ARBA00006484"/>
    </source>
</evidence>
<accession>A0ABM9AWU2</accession>
<dbReference type="PANTHER" id="PTHR48107">
    <property type="entry name" value="NADPH-DEPENDENT ALDEHYDE REDUCTASE-LIKE PROTEIN, CHLOROPLASTIC-RELATED"/>
    <property type="match status" value="1"/>
</dbReference>
<sequence length="315" mass="34024">MSSGKSEITNVDELLKSMVPPGNRDVDANRIRKAIITGGDSGIGRYSALALAKDGCDVGITYAHHEDDAKVTAEAVRKLGRQCYIVHMDLSMPENCIPAIDTLVEQLGGLDIFFSNAGKMTMKQFPNLELSGMDDLFRVNTFGAVLATQRATRYMLGMDPDGNTSKFEEIANMAKKVLTGEVSSPRKTPGRLIINTSVHEHAASPADTTYTMTKHALGGFIKCAAFALAGTNITINGVRPGEIATPLNDEHPEKAMDMERKFLPARRVGHPAEIASLVRYLASDETQYITGCSYDVGGGFSVGEPMVMEGYQKLA</sequence>
<dbReference type="Gene3D" id="3.40.50.720">
    <property type="entry name" value="NAD(P)-binding Rossmann-like Domain"/>
    <property type="match status" value="1"/>
</dbReference>
<dbReference type="Proteomes" id="UP000837803">
    <property type="component" value="Unassembled WGS sequence"/>
</dbReference>
<dbReference type="EMBL" id="CAKLPZ010000001">
    <property type="protein sequence ID" value="CAH0999200.1"/>
    <property type="molecule type" value="Genomic_DNA"/>
</dbReference>
<dbReference type="PANTHER" id="PTHR48107:SF16">
    <property type="entry name" value="NADPH-DEPENDENT ALDEHYDE REDUCTASE 1, CHLOROPLASTIC"/>
    <property type="match status" value="1"/>
</dbReference>